<gene>
    <name evidence="5" type="ORF">DZF91_25885</name>
</gene>
<keyword evidence="3" id="KW-0804">Transcription</keyword>
<keyword evidence="2" id="KW-0238">DNA-binding</keyword>
<reference evidence="5 6" key="1">
    <citation type="submission" date="2018-08" db="EMBL/GenBank/DDBJ databases">
        <title>Actinomadura jelena sp. nov., a novel Actinomycete isolated from soil in Chad.</title>
        <authorList>
            <person name="Shi L."/>
        </authorList>
    </citation>
    <scope>NUCLEOTIDE SEQUENCE [LARGE SCALE GENOMIC DNA]</scope>
    <source>
        <strain evidence="5 6">NEAU-G17</strain>
    </source>
</reference>
<dbReference type="GO" id="GO:0003677">
    <property type="term" value="F:DNA binding"/>
    <property type="evidence" value="ECO:0007669"/>
    <property type="project" value="UniProtKB-KW"/>
</dbReference>
<dbReference type="PROSITE" id="PS51118">
    <property type="entry name" value="HTH_HXLR"/>
    <property type="match status" value="1"/>
</dbReference>
<dbReference type="AlphaFoldDB" id="A0A372JFK2"/>
<sequence length="217" mass="23838">MKQQRRNYGQYCGLAGALDVVGERWTLLIVRELLTGPCRYNELQANLPGIGTNLLAERLRFLVDTGLVRQRAKDGSKVKMYELTTQGEGLREPVLALARWGLGLLGAPTSEDVVRPRWGALAVEAMIDPSLAGPDERYEFRIDDEVFHIDVTDGKVSVRHGKSALDPALVVTTDARTFVEIGSGRLSPLEATLTHRLTMDGDPEATLRCSRLLGLVG</sequence>
<dbReference type="PANTHER" id="PTHR33204">
    <property type="entry name" value="TRANSCRIPTIONAL REGULATOR, MARR FAMILY"/>
    <property type="match status" value="1"/>
</dbReference>
<keyword evidence="6" id="KW-1185">Reference proteome</keyword>
<evidence type="ECO:0000256" key="1">
    <source>
        <dbReference type="ARBA" id="ARBA00023015"/>
    </source>
</evidence>
<dbReference type="RefSeq" id="WP_117359807.1">
    <property type="nucleotide sequence ID" value="NZ_QURH01000702.1"/>
</dbReference>
<dbReference type="SUPFAM" id="SSF46785">
    <property type="entry name" value="Winged helix' DNA-binding domain"/>
    <property type="match status" value="1"/>
</dbReference>
<dbReference type="Gene3D" id="1.10.10.10">
    <property type="entry name" value="Winged helix-like DNA-binding domain superfamily/Winged helix DNA-binding domain"/>
    <property type="match status" value="1"/>
</dbReference>
<protein>
    <submittedName>
        <fullName evidence="5">Transcriptional regulator</fullName>
    </submittedName>
</protein>
<comment type="caution">
    <text evidence="5">The sequence shown here is derived from an EMBL/GenBank/DDBJ whole genome shotgun (WGS) entry which is preliminary data.</text>
</comment>
<dbReference type="SUPFAM" id="SSF55718">
    <property type="entry name" value="SCP-like"/>
    <property type="match status" value="1"/>
</dbReference>
<dbReference type="Pfam" id="PF02036">
    <property type="entry name" value="SCP2"/>
    <property type="match status" value="1"/>
</dbReference>
<dbReference type="InterPro" id="IPR036527">
    <property type="entry name" value="SCP2_sterol-bd_dom_sf"/>
</dbReference>
<dbReference type="InterPro" id="IPR036388">
    <property type="entry name" value="WH-like_DNA-bd_sf"/>
</dbReference>
<dbReference type="Pfam" id="PF01638">
    <property type="entry name" value="HxlR"/>
    <property type="match status" value="1"/>
</dbReference>
<dbReference type="PANTHER" id="PTHR33204:SF18">
    <property type="entry name" value="TRANSCRIPTIONAL REGULATORY PROTEIN"/>
    <property type="match status" value="1"/>
</dbReference>
<accession>A0A372JFK2</accession>
<dbReference type="Gene3D" id="3.30.1050.10">
    <property type="entry name" value="SCP2 sterol-binding domain"/>
    <property type="match status" value="1"/>
</dbReference>
<feature type="domain" description="HTH hxlR-type" evidence="4">
    <location>
        <begin position="12"/>
        <end position="109"/>
    </location>
</feature>
<keyword evidence="1" id="KW-0805">Transcription regulation</keyword>
<dbReference type="OrthoDB" id="9792527at2"/>
<evidence type="ECO:0000259" key="4">
    <source>
        <dbReference type="PROSITE" id="PS51118"/>
    </source>
</evidence>
<proteinExistence type="predicted"/>
<name>A0A372JFK2_9ACTN</name>
<evidence type="ECO:0000256" key="2">
    <source>
        <dbReference type="ARBA" id="ARBA00023125"/>
    </source>
</evidence>
<dbReference type="InterPro" id="IPR003033">
    <property type="entry name" value="SCP2_sterol-bd_dom"/>
</dbReference>
<dbReference type="Proteomes" id="UP000261811">
    <property type="component" value="Unassembled WGS sequence"/>
</dbReference>
<dbReference type="InterPro" id="IPR036390">
    <property type="entry name" value="WH_DNA-bd_sf"/>
</dbReference>
<evidence type="ECO:0000256" key="3">
    <source>
        <dbReference type="ARBA" id="ARBA00023163"/>
    </source>
</evidence>
<evidence type="ECO:0000313" key="5">
    <source>
        <dbReference type="EMBL" id="RFU38782.1"/>
    </source>
</evidence>
<organism evidence="5 6">
    <name type="scientific">Actinomadura logoneensis</name>
    <dbReference type="NCBI Taxonomy" id="2293572"/>
    <lineage>
        <taxon>Bacteria</taxon>
        <taxon>Bacillati</taxon>
        <taxon>Actinomycetota</taxon>
        <taxon>Actinomycetes</taxon>
        <taxon>Streptosporangiales</taxon>
        <taxon>Thermomonosporaceae</taxon>
        <taxon>Actinomadura</taxon>
    </lineage>
</organism>
<evidence type="ECO:0000313" key="6">
    <source>
        <dbReference type="Proteomes" id="UP000261811"/>
    </source>
</evidence>
<dbReference type="EMBL" id="QURH01000702">
    <property type="protein sequence ID" value="RFU38782.1"/>
    <property type="molecule type" value="Genomic_DNA"/>
</dbReference>
<dbReference type="InterPro" id="IPR002577">
    <property type="entry name" value="HTH_HxlR"/>
</dbReference>